<proteinExistence type="predicted"/>
<sequence length="72" mass="8111">MGHGERVFINDETEREWIREARRSLKRPYLEGNMQGGGGGGRESLVKRCQIYPSHGSGDTDTHAPHLTLCRC</sequence>
<dbReference type="Proteomes" id="UP000324222">
    <property type="component" value="Unassembled WGS sequence"/>
</dbReference>
<name>A0A5B7HUD5_PORTR</name>
<reference evidence="1 2" key="1">
    <citation type="submission" date="2019-05" db="EMBL/GenBank/DDBJ databases">
        <title>Another draft genome of Portunus trituberculatus and its Hox gene families provides insights of decapod evolution.</title>
        <authorList>
            <person name="Jeong J.-H."/>
            <person name="Song I."/>
            <person name="Kim S."/>
            <person name="Choi T."/>
            <person name="Kim D."/>
            <person name="Ryu S."/>
            <person name="Kim W."/>
        </authorList>
    </citation>
    <scope>NUCLEOTIDE SEQUENCE [LARGE SCALE GENOMIC DNA]</scope>
    <source>
        <tissue evidence="1">Muscle</tissue>
    </source>
</reference>
<keyword evidence="2" id="KW-1185">Reference proteome</keyword>
<dbReference type="EMBL" id="VSRR010034555">
    <property type="protein sequence ID" value="MPC72338.1"/>
    <property type="molecule type" value="Genomic_DNA"/>
</dbReference>
<protein>
    <submittedName>
        <fullName evidence="1">Uncharacterized protein</fullName>
    </submittedName>
</protein>
<comment type="caution">
    <text evidence="1">The sequence shown here is derived from an EMBL/GenBank/DDBJ whole genome shotgun (WGS) entry which is preliminary data.</text>
</comment>
<organism evidence="1 2">
    <name type="scientific">Portunus trituberculatus</name>
    <name type="common">Swimming crab</name>
    <name type="synonym">Neptunus trituberculatus</name>
    <dbReference type="NCBI Taxonomy" id="210409"/>
    <lineage>
        <taxon>Eukaryota</taxon>
        <taxon>Metazoa</taxon>
        <taxon>Ecdysozoa</taxon>
        <taxon>Arthropoda</taxon>
        <taxon>Crustacea</taxon>
        <taxon>Multicrustacea</taxon>
        <taxon>Malacostraca</taxon>
        <taxon>Eumalacostraca</taxon>
        <taxon>Eucarida</taxon>
        <taxon>Decapoda</taxon>
        <taxon>Pleocyemata</taxon>
        <taxon>Brachyura</taxon>
        <taxon>Eubrachyura</taxon>
        <taxon>Portunoidea</taxon>
        <taxon>Portunidae</taxon>
        <taxon>Portuninae</taxon>
        <taxon>Portunus</taxon>
    </lineage>
</organism>
<accession>A0A5B7HUD5</accession>
<gene>
    <name evidence="1" type="ORF">E2C01_066642</name>
</gene>
<evidence type="ECO:0000313" key="1">
    <source>
        <dbReference type="EMBL" id="MPC72338.1"/>
    </source>
</evidence>
<evidence type="ECO:0000313" key="2">
    <source>
        <dbReference type="Proteomes" id="UP000324222"/>
    </source>
</evidence>
<dbReference type="AlphaFoldDB" id="A0A5B7HUD5"/>